<dbReference type="Pfam" id="PF00892">
    <property type="entry name" value="EamA"/>
    <property type="match status" value="2"/>
</dbReference>
<keyword evidence="3 5" id="KW-1133">Transmembrane helix</keyword>
<evidence type="ECO:0000256" key="1">
    <source>
        <dbReference type="ARBA" id="ARBA00004141"/>
    </source>
</evidence>
<evidence type="ECO:0000256" key="3">
    <source>
        <dbReference type="ARBA" id="ARBA00022989"/>
    </source>
</evidence>
<evidence type="ECO:0000256" key="2">
    <source>
        <dbReference type="ARBA" id="ARBA00022692"/>
    </source>
</evidence>
<name>A0ABU9QL86_9BURK</name>
<evidence type="ECO:0000313" key="7">
    <source>
        <dbReference type="EMBL" id="MEM5290192.1"/>
    </source>
</evidence>
<feature type="transmembrane region" description="Helical" evidence="5">
    <location>
        <begin position="49"/>
        <end position="68"/>
    </location>
</feature>
<dbReference type="PANTHER" id="PTHR22911">
    <property type="entry name" value="ACYL-MALONYL CONDENSING ENZYME-RELATED"/>
    <property type="match status" value="1"/>
</dbReference>
<dbReference type="InterPro" id="IPR000620">
    <property type="entry name" value="EamA_dom"/>
</dbReference>
<dbReference type="PANTHER" id="PTHR22911:SF6">
    <property type="entry name" value="SOLUTE CARRIER FAMILY 35 MEMBER G1"/>
    <property type="match status" value="1"/>
</dbReference>
<dbReference type="EMBL" id="JAZHGC010000033">
    <property type="protein sequence ID" value="MEM5290192.1"/>
    <property type="molecule type" value="Genomic_DNA"/>
</dbReference>
<accession>A0ABU9QL86</accession>
<sequence length="304" mass="32540">MLVTEKQLPHALSRQKVRGIAFMCGAIFLFAVVDVIAKLVSTRYPANEITFFRMLFGLIPAAFIFRLRNNQRRELTLHRFFGHFLRAIMALGSMGLFFAGLPHLPLSTAVTLQYTEAILIGLFAVVFLSERFRVATAVASMAGFVGVILVSSLSGNHASLLGTGLILLSAMFGAGSIIQIKKLSRTEEPAAIVLYFTVIATIVSGVSLVASWTTPDTRDLGYMALLGLTAGAGQLLLTVAFRNATASLLAPFSYFGVVWAIIFGYMIWGEVITAQAAIGSAVIVGSALYLGMSDKRMDAGDGGA</sequence>
<organism evidence="7 8">
    <name type="scientific">Paraburkholderia sabiae</name>
    <dbReference type="NCBI Taxonomy" id="273251"/>
    <lineage>
        <taxon>Bacteria</taxon>
        <taxon>Pseudomonadati</taxon>
        <taxon>Pseudomonadota</taxon>
        <taxon>Betaproteobacteria</taxon>
        <taxon>Burkholderiales</taxon>
        <taxon>Burkholderiaceae</taxon>
        <taxon>Paraburkholderia</taxon>
    </lineage>
</organism>
<feature type="transmembrane region" description="Helical" evidence="5">
    <location>
        <begin position="134"/>
        <end position="154"/>
    </location>
</feature>
<dbReference type="RefSeq" id="WP_201651791.1">
    <property type="nucleotide sequence ID" value="NZ_CAJHCS010000014.1"/>
</dbReference>
<dbReference type="InterPro" id="IPR037185">
    <property type="entry name" value="EmrE-like"/>
</dbReference>
<dbReference type="Proteomes" id="UP001494588">
    <property type="component" value="Unassembled WGS sequence"/>
</dbReference>
<gene>
    <name evidence="7" type="ORF">V4C55_31150</name>
</gene>
<feature type="transmembrane region" description="Helical" evidence="5">
    <location>
        <begin position="220"/>
        <end position="241"/>
    </location>
</feature>
<feature type="transmembrane region" description="Helical" evidence="5">
    <location>
        <begin position="248"/>
        <end position="268"/>
    </location>
</feature>
<dbReference type="SUPFAM" id="SSF103481">
    <property type="entry name" value="Multidrug resistance efflux transporter EmrE"/>
    <property type="match status" value="2"/>
</dbReference>
<feature type="domain" description="EamA" evidence="6">
    <location>
        <begin position="18"/>
        <end position="151"/>
    </location>
</feature>
<protein>
    <submittedName>
        <fullName evidence="7">DMT family transporter</fullName>
    </submittedName>
</protein>
<reference evidence="7 8" key="1">
    <citation type="submission" date="2024-01" db="EMBL/GenBank/DDBJ databases">
        <title>The diversity of rhizobia nodulating Mimosa spp. in eleven states of Brazil covering several biomes is determined by host plant, location, and edaphic factors.</title>
        <authorList>
            <person name="Rouws L."/>
            <person name="Barauna A."/>
            <person name="Beukes C."/>
            <person name="De Faria S.M."/>
            <person name="Gross E."/>
            <person name="Dos Reis Junior F.B."/>
            <person name="Simon M."/>
            <person name="Maluk M."/>
            <person name="Odee D.W."/>
            <person name="Kenicer G."/>
            <person name="Young J.P.W."/>
            <person name="Reis V.M."/>
            <person name="Zilli J."/>
            <person name="James E.K."/>
        </authorList>
    </citation>
    <scope>NUCLEOTIDE SEQUENCE [LARGE SCALE GENOMIC DNA]</scope>
    <source>
        <strain evidence="7 8">JPY77</strain>
    </source>
</reference>
<feature type="domain" description="EamA" evidence="6">
    <location>
        <begin position="162"/>
        <end position="290"/>
    </location>
</feature>
<proteinExistence type="predicted"/>
<feature type="transmembrane region" description="Helical" evidence="5">
    <location>
        <begin position="106"/>
        <end position="127"/>
    </location>
</feature>
<feature type="transmembrane region" description="Helical" evidence="5">
    <location>
        <begin position="80"/>
        <end position="100"/>
    </location>
</feature>
<keyword evidence="2 5" id="KW-0812">Transmembrane</keyword>
<keyword evidence="8" id="KW-1185">Reference proteome</keyword>
<feature type="transmembrane region" description="Helical" evidence="5">
    <location>
        <begin position="20"/>
        <end position="37"/>
    </location>
</feature>
<feature type="transmembrane region" description="Helical" evidence="5">
    <location>
        <begin position="192"/>
        <end position="214"/>
    </location>
</feature>
<evidence type="ECO:0000256" key="4">
    <source>
        <dbReference type="ARBA" id="ARBA00023136"/>
    </source>
</evidence>
<keyword evidence="4 5" id="KW-0472">Membrane</keyword>
<evidence type="ECO:0000313" key="8">
    <source>
        <dbReference type="Proteomes" id="UP001494588"/>
    </source>
</evidence>
<feature type="transmembrane region" description="Helical" evidence="5">
    <location>
        <begin position="274"/>
        <end position="292"/>
    </location>
</feature>
<evidence type="ECO:0000259" key="6">
    <source>
        <dbReference type="Pfam" id="PF00892"/>
    </source>
</evidence>
<comment type="subcellular location">
    <subcellularLocation>
        <location evidence="1">Membrane</location>
        <topology evidence="1">Multi-pass membrane protein</topology>
    </subcellularLocation>
</comment>
<evidence type="ECO:0000256" key="5">
    <source>
        <dbReference type="SAM" id="Phobius"/>
    </source>
</evidence>
<comment type="caution">
    <text evidence="7">The sequence shown here is derived from an EMBL/GenBank/DDBJ whole genome shotgun (WGS) entry which is preliminary data.</text>
</comment>
<feature type="transmembrane region" description="Helical" evidence="5">
    <location>
        <begin position="160"/>
        <end position="180"/>
    </location>
</feature>